<feature type="non-terminal residue" evidence="2">
    <location>
        <position position="78"/>
    </location>
</feature>
<keyword evidence="3" id="KW-1185">Reference proteome</keyword>
<reference evidence="2 3" key="1">
    <citation type="journal article" date="2021" name="BMC Genomics">
        <title>Datura genome reveals duplications of psychoactive alkaloid biosynthetic genes and high mutation rate following tissue culture.</title>
        <authorList>
            <person name="Rajewski A."/>
            <person name="Carter-House D."/>
            <person name="Stajich J."/>
            <person name="Litt A."/>
        </authorList>
    </citation>
    <scope>NUCLEOTIDE SEQUENCE [LARGE SCALE GENOMIC DNA]</scope>
    <source>
        <strain evidence="2">AR-01</strain>
    </source>
</reference>
<evidence type="ECO:0000313" key="2">
    <source>
        <dbReference type="EMBL" id="MCE5167096.1"/>
    </source>
</evidence>
<accession>A0ABS8Y617</accession>
<sequence length="78" mass="9004">WVIGRIYGLLVDPYAKGSTNYQNLPRTNEWIRRLIVRLYWSFVMVDGAGLEDNSKHIQESTSGPTNHWKNQWSVGGLL</sequence>
<protein>
    <submittedName>
        <fullName evidence="2">Uncharacterized protein</fullName>
    </submittedName>
</protein>
<organism evidence="2 3">
    <name type="scientific">Datura stramonium</name>
    <name type="common">Jimsonweed</name>
    <name type="synonym">Common thornapple</name>
    <dbReference type="NCBI Taxonomy" id="4076"/>
    <lineage>
        <taxon>Eukaryota</taxon>
        <taxon>Viridiplantae</taxon>
        <taxon>Streptophyta</taxon>
        <taxon>Embryophyta</taxon>
        <taxon>Tracheophyta</taxon>
        <taxon>Spermatophyta</taxon>
        <taxon>Magnoliopsida</taxon>
        <taxon>eudicotyledons</taxon>
        <taxon>Gunneridae</taxon>
        <taxon>Pentapetalae</taxon>
        <taxon>asterids</taxon>
        <taxon>lamiids</taxon>
        <taxon>Solanales</taxon>
        <taxon>Solanaceae</taxon>
        <taxon>Solanoideae</taxon>
        <taxon>Datureae</taxon>
        <taxon>Datura</taxon>
    </lineage>
</organism>
<dbReference type="Proteomes" id="UP000823775">
    <property type="component" value="Unassembled WGS sequence"/>
</dbReference>
<gene>
    <name evidence="2" type="ORF">HAX54_037006</name>
</gene>
<comment type="caution">
    <text evidence="2">The sequence shown here is derived from an EMBL/GenBank/DDBJ whole genome shotgun (WGS) entry which is preliminary data.</text>
</comment>
<dbReference type="EMBL" id="JACEIK010049281">
    <property type="protein sequence ID" value="MCE5167096.1"/>
    <property type="molecule type" value="Genomic_DNA"/>
</dbReference>
<proteinExistence type="predicted"/>
<evidence type="ECO:0000256" key="1">
    <source>
        <dbReference type="SAM" id="MobiDB-lite"/>
    </source>
</evidence>
<evidence type="ECO:0000313" key="3">
    <source>
        <dbReference type="Proteomes" id="UP000823775"/>
    </source>
</evidence>
<feature type="non-terminal residue" evidence="2">
    <location>
        <position position="1"/>
    </location>
</feature>
<name>A0ABS8Y617_DATST</name>
<feature type="compositionally biased region" description="Polar residues" evidence="1">
    <location>
        <begin position="59"/>
        <end position="78"/>
    </location>
</feature>
<feature type="region of interest" description="Disordered" evidence="1">
    <location>
        <begin position="55"/>
        <end position="78"/>
    </location>
</feature>